<dbReference type="Proteomes" id="UP001152485">
    <property type="component" value="Unassembled WGS sequence"/>
</dbReference>
<reference evidence="4 6" key="1">
    <citation type="submission" date="2022-07" db="EMBL/GenBank/DDBJ databases">
        <authorList>
            <person name="Criscuolo A."/>
        </authorList>
    </citation>
    <scope>NUCLEOTIDE SEQUENCE</scope>
    <source>
        <strain evidence="6">CIP 111951</strain>
        <strain evidence="4">CIP111854</strain>
        <strain evidence="3">CIP111951</strain>
    </source>
</reference>
<dbReference type="Proteomes" id="UP001152467">
    <property type="component" value="Unassembled WGS sequence"/>
</dbReference>
<evidence type="ECO:0000256" key="2">
    <source>
        <dbReference type="SAM" id="SignalP"/>
    </source>
</evidence>
<feature type="compositionally biased region" description="Polar residues" evidence="1">
    <location>
        <begin position="94"/>
        <end position="107"/>
    </location>
</feature>
<feature type="compositionally biased region" description="Basic and acidic residues" evidence="1">
    <location>
        <begin position="110"/>
        <end position="123"/>
    </location>
</feature>
<dbReference type="EMBL" id="CAMAPD010000001">
    <property type="protein sequence ID" value="CAH9049947.1"/>
    <property type="molecule type" value="Genomic_DNA"/>
</dbReference>
<dbReference type="EMBL" id="CAMAPC010000003">
    <property type="protein sequence ID" value="CAH9052752.1"/>
    <property type="molecule type" value="Genomic_DNA"/>
</dbReference>
<name>A0A9W4VNZ2_9GAMM</name>
<evidence type="ECO:0000313" key="5">
    <source>
        <dbReference type="Proteomes" id="UP001152467"/>
    </source>
</evidence>
<accession>A0A9W4VNZ2</accession>
<dbReference type="RefSeq" id="WP_261591292.1">
    <property type="nucleotide sequence ID" value="NZ_CAMAPC010000003.1"/>
</dbReference>
<organism evidence="4 5">
    <name type="scientific">Pseudoalteromonas holothuriae</name>
    <dbReference type="NCBI Taxonomy" id="2963714"/>
    <lineage>
        <taxon>Bacteria</taxon>
        <taxon>Pseudomonadati</taxon>
        <taxon>Pseudomonadota</taxon>
        <taxon>Gammaproteobacteria</taxon>
        <taxon>Alteromonadales</taxon>
        <taxon>Pseudoalteromonadaceae</taxon>
        <taxon>Pseudoalteromonas</taxon>
    </lineage>
</organism>
<feature type="signal peptide" evidence="2">
    <location>
        <begin position="1"/>
        <end position="20"/>
    </location>
</feature>
<proteinExistence type="predicted"/>
<evidence type="ECO:0000313" key="3">
    <source>
        <dbReference type="EMBL" id="CAH9049947.1"/>
    </source>
</evidence>
<feature type="chain" id="PRO_5040844168" description="Lipoprotein" evidence="2">
    <location>
        <begin position="21"/>
        <end position="123"/>
    </location>
</feature>
<feature type="region of interest" description="Disordered" evidence="1">
    <location>
        <begin position="94"/>
        <end position="123"/>
    </location>
</feature>
<dbReference type="AlphaFoldDB" id="A0A9W4VNZ2"/>
<evidence type="ECO:0000256" key="1">
    <source>
        <dbReference type="SAM" id="MobiDB-lite"/>
    </source>
</evidence>
<protein>
    <recommendedName>
        <fullName evidence="7">Lipoprotein</fullName>
    </recommendedName>
</protein>
<evidence type="ECO:0000313" key="4">
    <source>
        <dbReference type="EMBL" id="CAH9052752.1"/>
    </source>
</evidence>
<dbReference type="PROSITE" id="PS51257">
    <property type="entry name" value="PROKAR_LIPOPROTEIN"/>
    <property type="match status" value="1"/>
</dbReference>
<evidence type="ECO:0008006" key="7">
    <source>
        <dbReference type="Google" id="ProtNLM"/>
    </source>
</evidence>
<evidence type="ECO:0000313" key="6">
    <source>
        <dbReference type="Proteomes" id="UP001152485"/>
    </source>
</evidence>
<keyword evidence="2" id="KW-0732">Signal</keyword>
<comment type="caution">
    <text evidence="4">The sequence shown here is derived from an EMBL/GenBank/DDBJ whole genome shotgun (WGS) entry which is preliminary data.</text>
</comment>
<gene>
    <name evidence="4" type="ORF">PSECIP111854_01035</name>
    <name evidence="3" type="ORF">PSECIP111951_00084</name>
</gene>
<sequence>MKTALLFTLTLVLTSGCVFVPKDVTYFDEECQIYAQKTVLDIEAFKTANKYSRSCLDTCPVYNDSDAYFGFASLFVATAAVAAKNTQHWKERNQNCQKLVPKNTQPTMEEGPKSDISEIERVH</sequence>
<keyword evidence="5" id="KW-1185">Reference proteome</keyword>